<evidence type="ECO:0000313" key="1">
    <source>
        <dbReference type="EMBL" id="CAK9160420.1"/>
    </source>
</evidence>
<keyword evidence="2" id="KW-1185">Reference proteome</keyword>
<dbReference type="EMBL" id="CAUOFW020003520">
    <property type="protein sequence ID" value="CAK9160420.1"/>
    <property type="molecule type" value="Genomic_DNA"/>
</dbReference>
<dbReference type="AlphaFoldDB" id="A0ABC8SU29"/>
<organism evidence="1 2">
    <name type="scientific">Ilex paraguariensis</name>
    <name type="common">yerba mate</name>
    <dbReference type="NCBI Taxonomy" id="185542"/>
    <lineage>
        <taxon>Eukaryota</taxon>
        <taxon>Viridiplantae</taxon>
        <taxon>Streptophyta</taxon>
        <taxon>Embryophyta</taxon>
        <taxon>Tracheophyta</taxon>
        <taxon>Spermatophyta</taxon>
        <taxon>Magnoliopsida</taxon>
        <taxon>eudicotyledons</taxon>
        <taxon>Gunneridae</taxon>
        <taxon>Pentapetalae</taxon>
        <taxon>asterids</taxon>
        <taxon>campanulids</taxon>
        <taxon>Aquifoliales</taxon>
        <taxon>Aquifoliaceae</taxon>
        <taxon>Ilex</taxon>
    </lineage>
</organism>
<reference evidence="1 2" key="1">
    <citation type="submission" date="2024-02" db="EMBL/GenBank/DDBJ databases">
        <authorList>
            <person name="Vignale AGUSTIN F."/>
            <person name="Sosa J E."/>
            <person name="Modenutti C."/>
        </authorList>
    </citation>
    <scope>NUCLEOTIDE SEQUENCE [LARGE SCALE GENOMIC DNA]</scope>
</reference>
<sequence>MENMAEQLPGVFSGYGTILAFGNGESNDLAVVRASWPLVGPVFVPVRPVSVNQCVSCKDSVSSEQTNCHLGGSSLVLGGGYGRLKVLGGGGGPNWGKSFGESWVVGIVWQQV</sequence>
<evidence type="ECO:0000313" key="2">
    <source>
        <dbReference type="Proteomes" id="UP001642360"/>
    </source>
</evidence>
<name>A0ABC8SU29_9AQUA</name>
<dbReference type="Proteomes" id="UP001642360">
    <property type="component" value="Unassembled WGS sequence"/>
</dbReference>
<protein>
    <submittedName>
        <fullName evidence="1">Uncharacterized protein</fullName>
    </submittedName>
</protein>
<accession>A0ABC8SU29</accession>
<proteinExistence type="predicted"/>
<gene>
    <name evidence="1" type="ORF">ILEXP_LOCUS29180</name>
</gene>
<comment type="caution">
    <text evidence="1">The sequence shown here is derived from an EMBL/GenBank/DDBJ whole genome shotgun (WGS) entry which is preliminary data.</text>
</comment>